<feature type="compositionally biased region" description="Low complexity" evidence="1">
    <location>
        <begin position="36"/>
        <end position="54"/>
    </location>
</feature>
<dbReference type="AlphaFoldDB" id="A0AAV4PNK6"/>
<protein>
    <submittedName>
        <fullName evidence="2">Uncharacterized protein</fullName>
    </submittedName>
</protein>
<evidence type="ECO:0000313" key="2">
    <source>
        <dbReference type="EMBL" id="GIX98593.1"/>
    </source>
</evidence>
<dbReference type="EMBL" id="BPLR01004933">
    <property type="protein sequence ID" value="GIX98593.1"/>
    <property type="molecule type" value="Genomic_DNA"/>
</dbReference>
<gene>
    <name evidence="2" type="ORF">CEXT_153521</name>
</gene>
<proteinExistence type="predicted"/>
<feature type="region of interest" description="Disordered" evidence="1">
    <location>
        <begin position="34"/>
        <end position="57"/>
    </location>
</feature>
<dbReference type="Proteomes" id="UP001054945">
    <property type="component" value="Unassembled WGS sequence"/>
</dbReference>
<name>A0AAV4PNK6_CAEEX</name>
<evidence type="ECO:0000256" key="1">
    <source>
        <dbReference type="SAM" id="MobiDB-lite"/>
    </source>
</evidence>
<organism evidence="2 3">
    <name type="scientific">Caerostris extrusa</name>
    <name type="common">Bark spider</name>
    <name type="synonym">Caerostris bankana</name>
    <dbReference type="NCBI Taxonomy" id="172846"/>
    <lineage>
        <taxon>Eukaryota</taxon>
        <taxon>Metazoa</taxon>
        <taxon>Ecdysozoa</taxon>
        <taxon>Arthropoda</taxon>
        <taxon>Chelicerata</taxon>
        <taxon>Arachnida</taxon>
        <taxon>Araneae</taxon>
        <taxon>Araneomorphae</taxon>
        <taxon>Entelegynae</taxon>
        <taxon>Araneoidea</taxon>
        <taxon>Araneidae</taxon>
        <taxon>Caerostris</taxon>
    </lineage>
</organism>
<comment type="caution">
    <text evidence="2">The sequence shown here is derived from an EMBL/GenBank/DDBJ whole genome shotgun (WGS) entry which is preliminary data.</text>
</comment>
<reference evidence="2 3" key="1">
    <citation type="submission" date="2021-06" db="EMBL/GenBank/DDBJ databases">
        <title>Caerostris extrusa draft genome.</title>
        <authorList>
            <person name="Kono N."/>
            <person name="Arakawa K."/>
        </authorList>
    </citation>
    <scope>NUCLEOTIDE SEQUENCE [LARGE SCALE GENOMIC DNA]</scope>
</reference>
<evidence type="ECO:0000313" key="3">
    <source>
        <dbReference type="Proteomes" id="UP001054945"/>
    </source>
</evidence>
<accession>A0AAV4PNK6</accession>
<sequence>MIACLKISSFEVPSLLVPGDSAYLTCLFDLAGRSCTPSSGTRTSRNSTGSSPRSLHSTWLSGHPEYTWIPETQFVWLDLMDSEVSLVVTGVVRDPSLK</sequence>
<keyword evidence="3" id="KW-1185">Reference proteome</keyword>